<dbReference type="NCBIfam" id="NF004123">
    <property type="entry name" value="PRK05610.1"/>
    <property type="match status" value="1"/>
</dbReference>
<evidence type="ECO:0000256" key="6">
    <source>
        <dbReference type="HAMAP-Rule" id="MF_01345"/>
    </source>
</evidence>
<dbReference type="PANTHER" id="PTHR10744:SF1">
    <property type="entry name" value="SMALL RIBOSOMAL SUBUNIT PROTEIN US17M"/>
    <property type="match status" value="1"/>
</dbReference>
<dbReference type="InterPro" id="IPR000266">
    <property type="entry name" value="Ribosomal_uS17"/>
</dbReference>
<name>A0A1F6API6_9BACT</name>
<organism evidence="7 8">
    <name type="scientific">Candidatus Gottesmanbacteria bacterium RIFCSPLOWO2_01_FULL_48_11</name>
    <dbReference type="NCBI Taxonomy" id="1798395"/>
    <lineage>
        <taxon>Bacteria</taxon>
        <taxon>Candidatus Gottesmaniibacteriota</taxon>
    </lineage>
</organism>
<dbReference type="InterPro" id="IPR019984">
    <property type="entry name" value="Ribosomal_uS17_bact/chlr"/>
</dbReference>
<dbReference type="GO" id="GO:0022627">
    <property type="term" value="C:cytosolic small ribosomal subunit"/>
    <property type="evidence" value="ECO:0007669"/>
    <property type="project" value="TreeGrafter"/>
</dbReference>
<keyword evidence="3 6" id="KW-0694">RNA-binding</keyword>
<comment type="function">
    <text evidence="6">One of the primary rRNA binding proteins, it binds specifically to the 5'-end of 16S ribosomal RNA.</text>
</comment>
<gene>
    <name evidence="6" type="primary">rpsQ</name>
    <name evidence="7" type="ORF">A3A64_01650</name>
</gene>
<keyword evidence="5 6" id="KW-0687">Ribonucleoprotein</keyword>
<evidence type="ECO:0000256" key="2">
    <source>
        <dbReference type="ARBA" id="ARBA00022730"/>
    </source>
</evidence>
<protein>
    <recommendedName>
        <fullName evidence="6">Small ribosomal subunit protein uS17</fullName>
    </recommendedName>
</protein>
<evidence type="ECO:0000256" key="1">
    <source>
        <dbReference type="ARBA" id="ARBA00010254"/>
    </source>
</evidence>
<comment type="subunit">
    <text evidence="6">Part of the 30S ribosomal subunit.</text>
</comment>
<accession>A0A1F6API6</accession>
<sequence length="86" mass="9905">MKRSQSMNKKEKGIVGEVVSTKGTKTVIIEVTRLYRHPLYKKQIRRTGRLAVHNESMELVVGDKIMVVATRPLSRTKHYKVSKKLI</sequence>
<dbReference type="Pfam" id="PF00366">
    <property type="entry name" value="Ribosomal_S17"/>
    <property type="match status" value="1"/>
</dbReference>
<dbReference type="HAMAP" id="MF_01345_B">
    <property type="entry name" value="Ribosomal_uS17_B"/>
    <property type="match status" value="1"/>
</dbReference>
<dbReference type="SUPFAM" id="SSF50249">
    <property type="entry name" value="Nucleic acid-binding proteins"/>
    <property type="match status" value="1"/>
</dbReference>
<evidence type="ECO:0000256" key="4">
    <source>
        <dbReference type="ARBA" id="ARBA00022980"/>
    </source>
</evidence>
<dbReference type="GO" id="GO:0003735">
    <property type="term" value="F:structural constituent of ribosome"/>
    <property type="evidence" value="ECO:0007669"/>
    <property type="project" value="InterPro"/>
</dbReference>
<dbReference type="CDD" id="cd00364">
    <property type="entry name" value="Ribosomal_uS17"/>
    <property type="match status" value="1"/>
</dbReference>
<reference evidence="7 8" key="1">
    <citation type="journal article" date="2016" name="Nat. Commun.">
        <title>Thousands of microbial genomes shed light on interconnected biogeochemical processes in an aquifer system.</title>
        <authorList>
            <person name="Anantharaman K."/>
            <person name="Brown C.T."/>
            <person name="Hug L.A."/>
            <person name="Sharon I."/>
            <person name="Castelle C.J."/>
            <person name="Probst A.J."/>
            <person name="Thomas B.C."/>
            <person name="Singh A."/>
            <person name="Wilkins M.J."/>
            <person name="Karaoz U."/>
            <person name="Brodie E.L."/>
            <person name="Williams K.H."/>
            <person name="Hubbard S.S."/>
            <person name="Banfield J.F."/>
        </authorList>
    </citation>
    <scope>NUCLEOTIDE SEQUENCE [LARGE SCALE GENOMIC DNA]</scope>
</reference>
<dbReference type="InterPro" id="IPR012340">
    <property type="entry name" value="NA-bd_OB-fold"/>
</dbReference>
<dbReference type="EMBL" id="MFJY01000056">
    <property type="protein sequence ID" value="OGG26601.1"/>
    <property type="molecule type" value="Genomic_DNA"/>
</dbReference>
<comment type="similarity">
    <text evidence="1 6">Belongs to the universal ribosomal protein uS17 family.</text>
</comment>
<dbReference type="Proteomes" id="UP000178305">
    <property type="component" value="Unassembled WGS sequence"/>
</dbReference>
<dbReference type="GO" id="GO:0019843">
    <property type="term" value="F:rRNA binding"/>
    <property type="evidence" value="ECO:0007669"/>
    <property type="project" value="UniProtKB-UniRule"/>
</dbReference>
<proteinExistence type="inferred from homology"/>
<evidence type="ECO:0000313" key="7">
    <source>
        <dbReference type="EMBL" id="OGG26601.1"/>
    </source>
</evidence>
<evidence type="ECO:0000256" key="3">
    <source>
        <dbReference type="ARBA" id="ARBA00022884"/>
    </source>
</evidence>
<dbReference type="PANTHER" id="PTHR10744">
    <property type="entry name" value="40S RIBOSOMAL PROTEIN S11 FAMILY MEMBER"/>
    <property type="match status" value="1"/>
</dbReference>
<evidence type="ECO:0000256" key="5">
    <source>
        <dbReference type="ARBA" id="ARBA00023274"/>
    </source>
</evidence>
<dbReference type="PRINTS" id="PR00973">
    <property type="entry name" value="RIBOSOMALS17"/>
</dbReference>
<keyword evidence="2 6" id="KW-0699">rRNA-binding</keyword>
<dbReference type="GO" id="GO:0006412">
    <property type="term" value="P:translation"/>
    <property type="evidence" value="ECO:0007669"/>
    <property type="project" value="UniProtKB-UniRule"/>
</dbReference>
<comment type="caution">
    <text evidence="7">The sequence shown here is derived from an EMBL/GenBank/DDBJ whole genome shotgun (WGS) entry which is preliminary data.</text>
</comment>
<evidence type="ECO:0000313" key="8">
    <source>
        <dbReference type="Proteomes" id="UP000178305"/>
    </source>
</evidence>
<dbReference type="Gene3D" id="2.40.50.140">
    <property type="entry name" value="Nucleic acid-binding proteins"/>
    <property type="match status" value="1"/>
</dbReference>
<keyword evidence="4 6" id="KW-0689">Ribosomal protein</keyword>
<dbReference type="AlphaFoldDB" id="A0A1F6API6"/>